<feature type="domain" description="Methyltransferase type 11" evidence="1">
    <location>
        <begin position="38"/>
        <end position="129"/>
    </location>
</feature>
<dbReference type="SUPFAM" id="SSF53335">
    <property type="entry name" value="S-adenosyl-L-methionine-dependent methyltransferases"/>
    <property type="match status" value="1"/>
</dbReference>
<keyword evidence="2" id="KW-0489">Methyltransferase</keyword>
<comment type="caution">
    <text evidence="2">The sequence shown here is derived from an EMBL/GenBank/DDBJ whole genome shotgun (WGS) entry which is preliminary data.</text>
</comment>
<dbReference type="Proteomes" id="UP000742460">
    <property type="component" value="Unassembled WGS sequence"/>
</dbReference>
<keyword evidence="2" id="KW-0808">Transferase</keyword>
<dbReference type="AlphaFoldDB" id="A0A921MWU6"/>
<dbReference type="InterPro" id="IPR013216">
    <property type="entry name" value="Methyltransf_11"/>
</dbReference>
<reference evidence="2" key="1">
    <citation type="journal article" date="2021" name="PeerJ">
        <title>Extensive microbial diversity within the chicken gut microbiome revealed by metagenomics and culture.</title>
        <authorList>
            <person name="Gilroy R."/>
            <person name="Ravi A."/>
            <person name="Getino M."/>
            <person name="Pursley I."/>
            <person name="Horton D.L."/>
            <person name="Alikhan N.F."/>
            <person name="Baker D."/>
            <person name="Gharbi K."/>
            <person name="Hall N."/>
            <person name="Watson M."/>
            <person name="Adriaenssens E.M."/>
            <person name="Foster-Nyarko E."/>
            <person name="Jarju S."/>
            <person name="Secka A."/>
            <person name="Antonio M."/>
            <person name="Oren A."/>
            <person name="Chaudhuri R.R."/>
            <person name="La Ragione R."/>
            <person name="Hildebrand F."/>
            <person name="Pallen M.J."/>
        </authorList>
    </citation>
    <scope>NUCLEOTIDE SEQUENCE</scope>
    <source>
        <strain evidence="2">ChiGjej5B5-22894</strain>
    </source>
</reference>
<dbReference type="CDD" id="cd02440">
    <property type="entry name" value="AdoMet_MTases"/>
    <property type="match status" value="1"/>
</dbReference>
<dbReference type="GO" id="GO:0032259">
    <property type="term" value="P:methylation"/>
    <property type="evidence" value="ECO:0007669"/>
    <property type="project" value="UniProtKB-KW"/>
</dbReference>
<dbReference type="GO" id="GO:0008757">
    <property type="term" value="F:S-adenosylmethionine-dependent methyltransferase activity"/>
    <property type="evidence" value="ECO:0007669"/>
    <property type="project" value="InterPro"/>
</dbReference>
<evidence type="ECO:0000313" key="3">
    <source>
        <dbReference type="Proteomes" id="UP000742460"/>
    </source>
</evidence>
<dbReference type="InterPro" id="IPR029063">
    <property type="entry name" value="SAM-dependent_MTases_sf"/>
</dbReference>
<reference evidence="2" key="2">
    <citation type="submission" date="2021-09" db="EMBL/GenBank/DDBJ databases">
        <authorList>
            <person name="Gilroy R."/>
        </authorList>
    </citation>
    <scope>NUCLEOTIDE SEQUENCE</scope>
    <source>
        <strain evidence="2">ChiGjej5B5-22894</strain>
    </source>
</reference>
<evidence type="ECO:0000259" key="1">
    <source>
        <dbReference type="Pfam" id="PF08241"/>
    </source>
</evidence>
<proteinExistence type="predicted"/>
<dbReference type="Pfam" id="PF08241">
    <property type="entry name" value="Methyltransf_11"/>
    <property type="match status" value="1"/>
</dbReference>
<organism evidence="2 3">
    <name type="scientific">Brachybacterium massiliense</name>
    <dbReference type="NCBI Taxonomy" id="1755098"/>
    <lineage>
        <taxon>Bacteria</taxon>
        <taxon>Bacillati</taxon>
        <taxon>Actinomycetota</taxon>
        <taxon>Actinomycetes</taxon>
        <taxon>Micrococcales</taxon>
        <taxon>Dermabacteraceae</taxon>
        <taxon>Brachybacterium</taxon>
    </lineage>
</organism>
<dbReference type="PANTHER" id="PTHR43861">
    <property type="entry name" value="TRANS-ACONITATE 2-METHYLTRANSFERASE-RELATED"/>
    <property type="match status" value="1"/>
</dbReference>
<accession>A0A921MWU6</accession>
<protein>
    <submittedName>
        <fullName evidence="2">Methyltransferase domain-containing protein</fullName>
    </submittedName>
</protein>
<sequence>MTTGWAGVAAAYRRSFGTLCAGTIPTLLEATEPAPDHLDLGCGTGELALAAARRGRRVTAVDPDPEMVSTTRATARNASVAMDVLEAALPRLPLPDGGAGAVTANFVLNHVPDPRAAMHALARVAAPSAPLAMTIWPAEPGPHLAAYGEAARAARAVPVPSAHLAPELDFARSAEGLAELAREAGLTIARAEEIRWTWTVTAEDLLAGIRGGVAGPGRLHQAQTPETRTEIELRARALWAPFEDGTSRLCFPVTAVLVVAARR</sequence>
<dbReference type="Gene3D" id="3.40.50.150">
    <property type="entry name" value="Vaccinia Virus protein VP39"/>
    <property type="match status" value="1"/>
</dbReference>
<name>A0A921MWU6_9MICO</name>
<gene>
    <name evidence="2" type="ORF">K8V81_08375</name>
</gene>
<evidence type="ECO:0000313" key="2">
    <source>
        <dbReference type="EMBL" id="HJG91729.1"/>
    </source>
</evidence>
<dbReference type="EMBL" id="DYUE01000192">
    <property type="protein sequence ID" value="HJG91729.1"/>
    <property type="molecule type" value="Genomic_DNA"/>
</dbReference>